<dbReference type="Pfam" id="PF07963">
    <property type="entry name" value="N_methyl"/>
    <property type="match status" value="1"/>
</dbReference>
<dbReference type="PROSITE" id="PS00409">
    <property type="entry name" value="PROKAR_NTER_METHYL"/>
    <property type="match status" value="1"/>
</dbReference>
<keyword evidence="1" id="KW-0812">Transmembrane</keyword>
<keyword evidence="1" id="KW-1133">Transmembrane helix</keyword>
<dbReference type="EMBL" id="LCSD01000008">
    <property type="protein sequence ID" value="KKW47627.1"/>
    <property type="molecule type" value="Genomic_DNA"/>
</dbReference>
<feature type="transmembrane region" description="Helical" evidence="1">
    <location>
        <begin position="38"/>
        <end position="63"/>
    </location>
</feature>
<accession>A0A0G2B165</accession>
<protein>
    <recommendedName>
        <fullName evidence="4">Prepilin-type N-terminal cleavage/methylation domain-containing protein</fullName>
    </recommendedName>
</protein>
<evidence type="ECO:0000313" key="2">
    <source>
        <dbReference type="EMBL" id="KKW47627.1"/>
    </source>
</evidence>
<keyword evidence="1" id="KW-0472">Membrane</keyword>
<name>A0A0G2B165_9BACT</name>
<dbReference type="InterPro" id="IPR012902">
    <property type="entry name" value="N_methyl_site"/>
</dbReference>
<proteinExistence type="predicted"/>
<dbReference type="NCBIfam" id="TIGR02532">
    <property type="entry name" value="IV_pilin_GFxxxE"/>
    <property type="match status" value="1"/>
</dbReference>
<evidence type="ECO:0008006" key="4">
    <source>
        <dbReference type="Google" id="ProtNLM"/>
    </source>
</evidence>
<dbReference type="SUPFAM" id="SSF54523">
    <property type="entry name" value="Pili subunits"/>
    <property type="match status" value="1"/>
</dbReference>
<gene>
    <name evidence="2" type="ORF">UY98_C0008G0002</name>
</gene>
<sequence>MREQRIENREQQDPNASFYSLFAIRYSLPRAQTRGFTLIEMIVAVALFAVVMLVSVGALLSLVGANRKAQALQSVMNNLNIALDGMVRSIRMGTEYHCGPGSITTPQSCEASGDTRLAFKPFCDQNCDPLDRWIYVFDSDGSYCGADRLCKSENSGANYYAVTAPEVTIDSMRFYVIGTTRGDTIQPKVVIEVKGTAGARQVKTTTTFNIQATAVQRILDL</sequence>
<reference evidence="2 3" key="1">
    <citation type="journal article" date="2015" name="Nature">
        <title>rRNA introns, odd ribosomes, and small enigmatic genomes across a large radiation of phyla.</title>
        <authorList>
            <person name="Brown C.T."/>
            <person name="Hug L.A."/>
            <person name="Thomas B.C."/>
            <person name="Sharon I."/>
            <person name="Castelle C.J."/>
            <person name="Singh A."/>
            <person name="Wilkins M.J."/>
            <person name="Williams K.H."/>
            <person name="Banfield J.F."/>
        </authorList>
    </citation>
    <scope>NUCLEOTIDE SEQUENCE [LARGE SCALE GENOMIC DNA]</scope>
</reference>
<dbReference type="InterPro" id="IPR045584">
    <property type="entry name" value="Pilin-like"/>
</dbReference>
<dbReference type="AlphaFoldDB" id="A0A0G2B165"/>
<dbReference type="Proteomes" id="UP000034789">
    <property type="component" value="Unassembled WGS sequence"/>
</dbReference>
<evidence type="ECO:0000256" key="1">
    <source>
        <dbReference type="SAM" id="Phobius"/>
    </source>
</evidence>
<organism evidence="2 3">
    <name type="scientific">Candidatus Kaiserbacteria bacterium GW2011_GWA2_58_9</name>
    <dbReference type="NCBI Taxonomy" id="1618672"/>
    <lineage>
        <taxon>Bacteria</taxon>
        <taxon>Candidatus Kaiseribacteriota</taxon>
    </lineage>
</organism>
<comment type="caution">
    <text evidence="2">The sequence shown here is derived from an EMBL/GenBank/DDBJ whole genome shotgun (WGS) entry which is preliminary data.</text>
</comment>
<evidence type="ECO:0000313" key="3">
    <source>
        <dbReference type="Proteomes" id="UP000034789"/>
    </source>
</evidence>